<evidence type="ECO:0008006" key="3">
    <source>
        <dbReference type="Google" id="ProtNLM"/>
    </source>
</evidence>
<protein>
    <recommendedName>
        <fullName evidence="3">DUF29 domain-containing protein</fullName>
    </recommendedName>
</protein>
<organism evidence="1 2">
    <name type="scientific">Rhizobium leguminosarum</name>
    <dbReference type="NCBI Taxonomy" id="384"/>
    <lineage>
        <taxon>Bacteria</taxon>
        <taxon>Pseudomonadati</taxon>
        <taxon>Pseudomonadota</taxon>
        <taxon>Alphaproteobacteria</taxon>
        <taxon>Hyphomicrobiales</taxon>
        <taxon>Rhizobiaceae</taxon>
        <taxon>Rhizobium/Agrobacterium group</taxon>
        <taxon>Rhizobium</taxon>
    </lineage>
</organism>
<dbReference type="PANTHER" id="PTHR34235">
    <property type="entry name" value="SLR1203 PROTEIN-RELATED"/>
    <property type="match status" value="1"/>
</dbReference>
<evidence type="ECO:0000313" key="2">
    <source>
        <dbReference type="Proteomes" id="UP000092691"/>
    </source>
</evidence>
<sequence length="152" mass="17141">MSYETDFVQWTRDQAALLRALDPSPTGLDADNLAEEIEALGRIEISNMSRHLYQLLNNLLLLAAGAPEQNRWIRDAYSAHTDVVLASSPSLEHHLDLARTYKLARRGAVDMLVELKIEVPDFPTTCPLTVEQLLDEDFNLPAVIRLMESRDV</sequence>
<dbReference type="Pfam" id="PF01724">
    <property type="entry name" value="DUF29"/>
    <property type="match status" value="1"/>
</dbReference>
<name>A0A1B1C406_RHILE</name>
<dbReference type="RefSeq" id="WP_065279109.1">
    <property type="nucleotide sequence ID" value="NZ_CP016286.1"/>
</dbReference>
<proteinExistence type="predicted"/>
<accession>A0A1B1C406</accession>
<gene>
    <name evidence="1" type="ORF">BA011_01025</name>
</gene>
<dbReference type="OrthoDB" id="425753at2"/>
<evidence type="ECO:0000313" key="1">
    <source>
        <dbReference type="EMBL" id="ANP84460.1"/>
    </source>
</evidence>
<dbReference type="Gene3D" id="1.20.1220.20">
    <property type="entry name" value="Uncharcterised protein PF01724"/>
    <property type="match status" value="1"/>
</dbReference>
<dbReference type="Proteomes" id="UP000092691">
    <property type="component" value="Chromosome"/>
</dbReference>
<reference evidence="1 2" key="1">
    <citation type="submission" date="2016-06" db="EMBL/GenBank/DDBJ databases">
        <title>Microsymbionts genomes from the relict species Vavilovia formosa.</title>
        <authorList>
            <person name="Chirak E."/>
            <person name="Kimeklis A."/>
            <person name="Andronov E."/>
        </authorList>
    </citation>
    <scope>NUCLEOTIDE SEQUENCE [LARGE SCALE GENOMIC DNA]</scope>
    <source>
        <strain evidence="1 2">Vaf10</strain>
    </source>
</reference>
<dbReference type="AlphaFoldDB" id="A0A1B1C406"/>
<dbReference type="EMBL" id="CP016286">
    <property type="protein sequence ID" value="ANP84460.1"/>
    <property type="molecule type" value="Genomic_DNA"/>
</dbReference>
<dbReference type="InterPro" id="IPR002636">
    <property type="entry name" value="DUF29"/>
</dbReference>